<name>A0ABM0ZWX1_APLCA</name>
<dbReference type="PRINTS" id="PR00003">
    <property type="entry name" value="4DISULPHCORE"/>
</dbReference>
<dbReference type="InterPro" id="IPR008197">
    <property type="entry name" value="WAP_dom"/>
</dbReference>
<protein>
    <submittedName>
        <fullName evidence="4">WAP four-disulfide core domain protein 3</fullName>
    </submittedName>
</protein>
<keyword evidence="3" id="KW-1185">Reference proteome</keyword>
<dbReference type="PROSITE" id="PS51390">
    <property type="entry name" value="WAP"/>
    <property type="match status" value="1"/>
</dbReference>
<evidence type="ECO:0000313" key="4">
    <source>
        <dbReference type="RefSeq" id="XP_012936185.2"/>
    </source>
</evidence>
<dbReference type="SUPFAM" id="SSF57256">
    <property type="entry name" value="Elafin-like"/>
    <property type="match status" value="1"/>
</dbReference>
<gene>
    <name evidence="4" type="primary">LOC101856566</name>
</gene>
<evidence type="ECO:0000313" key="3">
    <source>
        <dbReference type="Proteomes" id="UP000694888"/>
    </source>
</evidence>
<feature type="compositionally biased region" description="Polar residues" evidence="1">
    <location>
        <begin position="101"/>
        <end position="114"/>
    </location>
</feature>
<reference evidence="4" key="1">
    <citation type="submission" date="2025-08" db="UniProtKB">
        <authorList>
            <consortium name="RefSeq"/>
        </authorList>
    </citation>
    <scope>IDENTIFICATION</scope>
</reference>
<dbReference type="RefSeq" id="XP_012936185.2">
    <property type="nucleotide sequence ID" value="XM_013080731.2"/>
</dbReference>
<feature type="region of interest" description="Disordered" evidence="1">
    <location>
        <begin position="82"/>
        <end position="114"/>
    </location>
</feature>
<dbReference type="Gene3D" id="4.10.75.10">
    <property type="entry name" value="Elafin-like"/>
    <property type="match status" value="1"/>
</dbReference>
<dbReference type="SMART" id="SM00217">
    <property type="entry name" value="WAP"/>
    <property type="match status" value="1"/>
</dbReference>
<dbReference type="Proteomes" id="UP000694888">
    <property type="component" value="Unplaced"/>
</dbReference>
<organism evidence="3 4">
    <name type="scientific">Aplysia californica</name>
    <name type="common">California sea hare</name>
    <dbReference type="NCBI Taxonomy" id="6500"/>
    <lineage>
        <taxon>Eukaryota</taxon>
        <taxon>Metazoa</taxon>
        <taxon>Spiralia</taxon>
        <taxon>Lophotrochozoa</taxon>
        <taxon>Mollusca</taxon>
        <taxon>Gastropoda</taxon>
        <taxon>Heterobranchia</taxon>
        <taxon>Euthyneura</taxon>
        <taxon>Tectipleura</taxon>
        <taxon>Aplysiida</taxon>
        <taxon>Aplysioidea</taxon>
        <taxon>Aplysiidae</taxon>
        <taxon>Aplysia</taxon>
    </lineage>
</organism>
<feature type="domain" description="WAP" evidence="2">
    <location>
        <begin position="20"/>
        <end position="67"/>
    </location>
</feature>
<dbReference type="Pfam" id="PF00095">
    <property type="entry name" value="WAP"/>
    <property type="match status" value="1"/>
</dbReference>
<accession>A0ABM0ZWX1</accession>
<dbReference type="CDD" id="cd00199">
    <property type="entry name" value="WAP"/>
    <property type="match status" value="1"/>
</dbReference>
<evidence type="ECO:0000259" key="2">
    <source>
        <dbReference type="PROSITE" id="PS51390"/>
    </source>
</evidence>
<evidence type="ECO:0000256" key="1">
    <source>
        <dbReference type="SAM" id="MobiDB-lite"/>
    </source>
</evidence>
<proteinExistence type="predicted"/>
<dbReference type="InterPro" id="IPR036645">
    <property type="entry name" value="Elafin-like_sf"/>
</dbReference>
<dbReference type="GeneID" id="101856566"/>
<sequence length="114" mass="13004">MLCCYNGCGQVCTEDTRVRRAPKRGTCPRVFRDSNAVCTDECASDYQCPGLQKCCNSECGRQCTMPCFHWLTRSSLWRVSPRCGSRATNQSPRRHRHSWKRNQSGGPTNPWLQS</sequence>